<comment type="caution">
    <text evidence="1">The sequence shown here is derived from an EMBL/GenBank/DDBJ whole genome shotgun (WGS) entry which is preliminary data.</text>
</comment>
<keyword evidence="2" id="KW-1185">Reference proteome</keyword>
<organism evidence="1 2">
    <name type="scientific">Rubellimicrobium mesophilum DSM 19309</name>
    <dbReference type="NCBI Taxonomy" id="442562"/>
    <lineage>
        <taxon>Bacteria</taxon>
        <taxon>Pseudomonadati</taxon>
        <taxon>Pseudomonadota</taxon>
        <taxon>Alphaproteobacteria</taxon>
        <taxon>Rhodobacterales</taxon>
        <taxon>Roseobacteraceae</taxon>
        <taxon>Rubellimicrobium</taxon>
    </lineage>
</organism>
<gene>
    <name evidence="1" type="ORF">Rumeso_04997</name>
</gene>
<name>A0A017HB61_9RHOB</name>
<proteinExistence type="predicted"/>
<reference evidence="1 2" key="1">
    <citation type="submission" date="2013-02" db="EMBL/GenBank/DDBJ databases">
        <authorList>
            <person name="Fiebig A."/>
            <person name="Goeker M."/>
            <person name="Klenk H.-P.P."/>
        </authorList>
    </citation>
    <scope>NUCLEOTIDE SEQUENCE [LARGE SCALE GENOMIC DNA]</scope>
    <source>
        <strain evidence="1 2">DSM 19309</strain>
    </source>
</reference>
<sequence length="109" mass="11923">MIEGATQYGDDDKPITFKVKGLADPDVHRLYLQQARSPSKTPEEVLAADLRFAQVAVLGWSANWKLDGKAVPFSRGAVDKVFTIPAIRAAILSQVTKERHFMNGASAQP</sequence>
<dbReference type="HOGENOM" id="CLU_2181996_0_0_5"/>
<dbReference type="Proteomes" id="UP000019666">
    <property type="component" value="Unassembled WGS sequence"/>
</dbReference>
<evidence type="ECO:0000313" key="2">
    <source>
        <dbReference type="Proteomes" id="UP000019666"/>
    </source>
</evidence>
<evidence type="ECO:0000313" key="1">
    <source>
        <dbReference type="EMBL" id="EYD71596.1"/>
    </source>
</evidence>
<accession>A0A017HB61</accession>
<dbReference type="EMBL" id="AOSK01000136">
    <property type="protein sequence ID" value="EYD71596.1"/>
    <property type="molecule type" value="Genomic_DNA"/>
</dbReference>
<protein>
    <submittedName>
        <fullName evidence="1">Uncharacterized protein</fullName>
    </submittedName>
</protein>
<dbReference type="AlphaFoldDB" id="A0A017HB61"/>
<dbReference type="STRING" id="442562.Rumeso_04997"/>